<dbReference type="STRING" id="472963.BKP45_08680"/>
<sequence length="98" mass="11162">MEELFYSWFKENKEELRKKGIETDLISGPTLTDNPSIFADHLSVTKMGRVTVWNSGAIDIEIVDQLTGQTVLNKHLEIREKTPCVKSILEEYFDCLGG</sequence>
<name>A0A1S2M7L0_9BACI</name>
<keyword evidence="2" id="KW-1185">Reference proteome</keyword>
<dbReference type="Proteomes" id="UP000180057">
    <property type="component" value="Unassembled WGS sequence"/>
</dbReference>
<evidence type="ECO:0000313" key="2">
    <source>
        <dbReference type="Proteomes" id="UP000180057"/>
    </source>
</evidence>
<organism evidence="1 2">
    <name type="scientific">Anaerobacillus alkalidiazotrophicus</name>
    <dbReference type="NCBI Taxonomy" id="472963"/>
    <lineage>
        <taxon>Bacteria</taxon>
        <taxon>Bacillati</taxon>
        <taxon>Bacillota</taxon>
        <taxon>Bacilli</taxon>
        <taxon>Bacillales</taxon>
        <taxon>Bacillaceae</taxon>
        <taxon>Anaerobacillus</taxon>
    </lineage>
</organism>
<reference evidence="1 2" key="1">
    <citation type="submission" date="2016-10" db="EMBL/GenBank/DDBJ databases">
        <title>Draft genome sequences of four alkaliphilic bacteria belonging to the Anaerobacillus genus.</title>
        <authorList>
            <person name="Bassil N.M."/>
            <person name="Lloyd J.R."/>
        </authorList>
    </citation>
    <scope>NUCLEOTIDE SEQUENCE [LARGE SCALE GENOMIC DNA]</scope>
    <source>
        <strain evidence="1 2">DSM 22531</strain>
    </source>
</reference>
<dbReference type="OrthoDB" id="2616614at2"/>
<dbReference type="InterPro" id="IPR057062">
    <property type="entry name" value="TriTu"/>
</dbReference>
<proteinExistence type="predicted"/>
<comment type="caution">
    <text evidence="1">The sequence shown here is derived from an EMBL/GenBank/DDBJ whole genome shotgun (WGS) entry which is preliminary data.</text>
</comment>
<dbReference type="RefSeq" id="WP_071389337.1">
    <property type="nucleotide sequence ID" value="NZ_MLQS01000008.1"/>
</dbReference>
<evidence type="ECO:0000313" key="1">
    <source>
        <dbReference type="EMBL" id="OIJ20708.1"/>
    </source>
</evidence>
<dbReference type="EMBL" id="MLQS01000008">
    <property type="protein sequence ID" value="OIJ20708.1"/>
    <property type="molecule type" value="Genomic_DNA"/>
</dbReference>
<dbReference type="Pfam" id="PF24689">
    <property type="entry name" value="TriTu"/>
    <property type="match status" value="1"/>
</dbReference>
<dbReference type="AlphaFoldDB" id="A0A1S2M7L0"/>
<protein>
    <submittedName>
        <fullName evidence="1">Uncharacterized protein</fullName>
    </submittedName>
</protein>
<accession>A0A1S2M7L0</accession>
<gene>
    <name evidence="1" type="ORF">BKP45_08680</name>
</gene>